<dbReference type="CDD" id="cd00063">
    <property type="entry name" value="FN3"/>
    <property type="match status" value="2"/>
</dbReference>
<dbReference type="SUPFAM" id="SSF49265">
    <property type="entry name" value="Fibronectin type III"/>
    <property type="match status" value="4"/>
</dbReference>
<dbReference type="EMBL" id="JAATIS010004524">
    <property type="protein sequence ID" value="KAG2461464.1"/>
    <property type="molecule type" value="Genomic_DNA"/>
</dbReference>
<feature type="non-terminal residue" evidence="11">
    <location>
        <position position="658"/>
    </location>
</feature>
<dbReference type="Proteomes" id="UP000886611">
    <property type="component" value="Unassembled WGS sequence"/>
</dbReference>
<evidence type="ECO:0000256" key="3">
    <source>
        <dbReference type="ARBA" id="ARBA00022729"/>
    </source>
</evidence>
<sequence>MLRVPGPPYVLAGLLLATLLDASVLQLDDVLLLADEENPKCFTRTTEDLTCFWEGSLNASYDFYYQCDEYSVKKCILSKQSLGPHSTLHVCSFPKDDVFAYTEIEVTVWETGADEPIYKRTLSVEDVVLPPPPADVSVSEVNKPSQLQVTWRPPEGHMFYDSMIYDVQYILKDSQVSHILTPQELFFYDLLDLVGGEVYVVHVRTKCNGDIYSGFWSAWSEAVTAVAPETSEQINLRCFTRDFNHITCNWTAMEDKGVSYGLFFQSRQGSWEPCKHNAPLRDSVQWSCTFENPDTRDITVKVSKSPVQELQLKHTFCKEPFKVQHIVQTEPPSDLKGDVVDGKLHLTWRAPNVSFLDEMRYEIRYSMENDTGWKQITLAGPEASTQMDVRVRSHYYIQVRAKPDGPKHRGYWSEWSDVYIADFPSSFVTVLAVCISLALVLSAAVGIATSGRLIRKIKEHLWPPVPNLSRVLEDFFTEMNKQCQLMQPFNEKYCEDILPSLIEIVSEKETKPSAAVLPDESSSSSVHVTEYDQPARSAGKSGIESTGRDYIILDPACSIKAHQAIQEAMPCLAETRHASYLCKPSIQTQLRLLLDTSAPSYSQLSGTMEVFTPVSALGISQTDICNHSYLAYANAETKVLVELEVGRKLNQYANLDRL</sequence>
<reference evidence="11 12" key="1">
    <citation type="journal article" date="2021" name="Cell">
        <title>Tracing the genetic footprints of vertebrate landing in non-teleost ray-finned fishes.</title>
        <authorList>
            <person name="Bi X."/>
            <person name="Wang K."/>
            <person name="Yang L."/>
            <person name="Pan H."/>
            <person name="Jiang H."/>
            <person name="Wei Q."/>
            <person name="Fang M."/>
            <person name="Yu H."/>
            <person name="Zhu C."/>
            <person name="Cai Y."/>
            <person name="He Y."/>
            <person name="Gan X."/>
            <person name="Zeng H."/>
            <person name="Yu D."/>
            <person name="Zhu Y."/>
            <person name="Jiang H."/>
            <person name="Qiu Q."/>
            <person name="Yang H."/>
            <person name="Zhang Y.E."/>
            <person name="Wang W."/>
            <person name="Zhu M."/>
            <person name="He S."/>
            <person name="Zhang G."/>
        </authorList>
    </citation>
    <scope>NUCLEOTIDE SEQUENCE [LARGE SCALE GENOMIC DNA]</scope>
    <source>
        <strain evidence="11">Bchr_013</strain>
    </source>
</reference>
<evidence type="ECO:0000256" key="9">
    <source>
        <dbReference type="SAM" id="SignalP"/>
    </source>
</evidence>
<dbReference type="PANTHER" id="PTHR23037:SF31">
    <property type="entry name" value="THROMBOPOIETIN RECEPTOR"/>
    <property type="match status" value="1"/>
</dbReference>
<proteinExistence type="predicted"/>
<keyword evidence="3 9" id="KW-0732">Signal</keyword>
<dbReference type="GO" id="GO:0009897">
    <property type="term" value="C:external side of plasma membrane"/>
    <property type="evidence" value="ECO:0007669"/>
    <property type="project" value="TreeGrafter"/>
</dbReference>
<evidence type="ECO:0000256" key="4">
    <source>
        <dbReference type="ARBA" id="ARBA00022989"/>
    </source>
</evidence>
<keyword evidence="12" id="KW-1185">Reference proteome</keyword>
<feature type="chain" id="PRO_5036471319" evidence="9">
    <location>
        <begin position="23"/>
        <end position="658"/>
    </location>
</feature>
<evidence type="ECO:0000313" key="11">
    <source>
        <dbReference type="EMBL" id="KAG2461464.1"/>
    </source>
</evidence>
<keyword evidence="2 8" id="KW-0812">Transmembrane</keyword>
<dbReference type="InterPro" id="IPR013783">
    <property type="entry name" value="Ig-like_fold"/>
</dbReference>
<name>A0A8X7X5X1_POLSE</name>
<evidence type="ECO:0000256" key="2">
    <source>
        <dbReference type="ARBA" id="ARBA00022692"/>
    </source>
</evidence>
<protein>
    <submittedName>
        <fullName evidence="11">TPOR protein</fullName>
    </submittedName>
</protein>
<dbReference type="InterPro" id="IPR036116">
    <property type="entry name" value="FN3_sf"/>
</dbReference>
<dbReference type="Gene3D" id="2.60.40.10">
    <property type="entry name" value="Immunoglobulins"/>
    <property type="match status" value="4"/>
</dbReference>
<dbReference type="SMART" id="SM00060">
    <property type="entry name" value="FN3"/>
    <property type="match status" value="2"/>
</dbReference>
<keyword evidence="5 8" id="KW-0472">Membrane</keyword>
<evidence type="ECO:0000256" key="6">
    <source>
        <dbReference type="ARBA" id="ARBA00023170"/>
    </source>
</evidence>
<accession>A0A8X7X5X1</accession>
<feature type="signal peptide" evidence="9">
    <location>
        <begin position="1"/>
        <end position="22"/>
    </location>
</feature>
<dbReference type="InterPro" id="IPR003961">
    <property type="entry name" value="FN3_dom"/>
</dbReference>
<dbReference type="Pfam" id="PF09067">
    <property type="entry name" value="EpoR_lig-bind"/>
    <property type="match status" value="1"/>
</dbReference>
<evidence type="ECO:0000256" key="8">
    <source>
        <dbReference type="SAM" id="Phobius"/>
    </source>
</evidence>
<dbReference type="OrthoDB" id="8608526at2759"/>
<feature type="domain" description="Fibronectin type-III" evidence="10">
    <location>
        <begin position="132"/>
        <end position="230"/>
    </location>
</feature>
<comment type="subcellular location">
    <subcellularLocation>
        <location evidence="1">Membrane</location>
        <topology evidence="1">Single-pass type I membrane protein</topology>
    </subcellularLocation>
</comment>
<evidence type="ECO:0000259" key="10">
    <source>
        <dbReference type="PROSITE" id="PS50853"/>
    </source>
</evidence>
<feature type="transmembrane region" description="Helical" evidence="8">
    <location>
        <begin position="427"/>
        <end position="448"/>
    </location>
</feature>
<organism evidence="11 12">
    <name type="scientific">Polypterus senegalus</name>
    <name type="common">Senegal bichir</name>
    <dbReference type="NCBI Taxonomy" id="55291"/>
    <lineage>
        <taxon>Eukaryota</taxon>
        <taxon>Metazoa</taxon>
        <taxon>Chordata</taxon>
        <taxon>Craniata</taxon>
        <taxon>Vertebrata</taxon>
        <taxon>Euteleostomi</taxon>
        <taxon>Actinopterygii</taxon>
        <taxon>Polypteriformes</taxon>
        <taxon>Polypteridae</taxon>
        <taxon>Polypterus</taxon>
    </lineage>
</organism>
<keyword evidence="7" id="KW-0325">Glycoprotein</keyword>
<evidence type="ECO:0000256" key="7">
    <source>
        <dbReference type="ARBA" id="ARBA00023180"/>
    </source>
</evidence>
<dbReference type="Pfam" id="PF00041">
    <property type="entry name" value="fn3"/>
    <property type="match status" value="1"/>
</dbReference>
<comment type="caution">
    <text evidence="11">The sequence shown here is derived from an EMBL/GenBank/DDBJ whole genome shotgun (WGS) entry which is preliminary data.</text>
</comment>
<evidence type="ECO:0000313" key="12">
    <source>
        <dbReference type="Proteomes" id="UP000886611"/>
    </source>
</evidence>
<keyword evidence="6" id="KW-0675">Receptor</keyword>
<evidence type="ECO:0000256" key="5">
    <source>
        <dbReference type="ARBA" id="ARBA00023136"/>
    </source>
</evidence>
<feature type="non-terminal residue" evidence="11">
    <location>
        <position position="1"/>
    </location>
</feature>
<feature type="domain" description="Fibronectin type-III" evidence="10">
    <location>
        <begin position="331"/>
        <end position="423"/>
    </location>
</feature>
<dbReference type="InterPro" id="IPR015152">
    <property type="entry name" value="Growth/epo_recpt_lig-bind"/>
</dbReference>
<dbReference type="PROSITE" id="PS50853">
    <property type="entry name" value="FN3"/>
    <property type="match status" value="2"/>
</dbReference>
<evidence type="ECO:0000256" key="1">
    <source>
        <dbReference type="ARBA" id="ARBA00004479"/>
    </source>
</evidence>
<dbReference type="RefSeq" id="XP_039590946.1">
    <property type="nucleotide sequence ID" value="XM_039735012.1"/>
</dbReference>
<gene>
    <name evidence="11" type="primary">Mpl</name>
    <name evidence="11" type="ORF">GTO96_0008895</name>
</gene>
<dbReference type="GO" id="GO:0004896">
    <property type="term" value="F:cytokine receptor activity"/>
    <property type="evidence" value="ECO:0007669"/>
    <property type="project" value="TreeGrafter"/>
</dbReference>
<dbReference type="PANTHER" id="PTHR23037">
    <property type="entry name" value="CYTOKINE RECEPTOR"/>
    <property type="match status" value="1"/>
</dbReference>
<keyword evidence="4 8" id="KW-1133">Transmembrane helix</keyword>
<dbReference type="AlphaFoldDB" id="A0A8X7X5X1"/>
<dbReference type="GeneID" id="120514571"/>